<feature type="coiled-coil region" evidence="1">
    <location>
        <begin position="941"/>
        <end position="989"/>
    </location>
</feature>
<evidence type="ECO:0000256" key="1">
    <source>
        <dbReference type="SAM" id="Coils"/>
    </source>
</evidence>
<feature type="region of interest" description="Disordered" evidence="2">
    <location>
        <begin position="1"/>
        <end position="117"/>
    </location>
</feature>
<protein>
    <recommendedName>
        <fullName evidence="5">FHA domain-containing protein</fullName>
    </recommendedName>
</protein>
<keyword evidence="1" id="KW-0175">Coiled coil</keyword>
<dbReference type="Proteomes" id="UP001222027">
    <property type="component" value="Unassembled WGS sequence"/>
</dbReference>
<feature type="compositionally biased region" description="Low complexity" evidence="2">
    <location>
        <begin position="10"/>
        <end position="22"/>
    </location>
</feature>
<dbReference type="PANTHER" id="PTHR43939:SF68">
    <property type="entry name" value="CENTROSOMAL PROTEIN OF 290 KDA-LIKE"/>
    <property type="match status" value="1"/>
</dbReference>
<proteinExistence type="predicted"/>
<accession>A0AAV8PV60</accession>
<feature type="coiled-coil region" evidence="1">
    <location>
        <begin position="1025"/>
        <end position="1077"/>
    </location>
</feature>
<evidence type="ECO:0008006" key="5">
    <source>
        <dbReference type="Google" id="ProtNLM"/>
    </source>
</evidence>
<feature type="coiled-coil region" evidence="1">
    <location>
        <begin position="780"/>
        <end position="901"/>
    </location>
</feature>
<organism evidence="3 4">
    <name type="scientific">Ensete ventricosum</name>
    <name type="common">Abyssinian banana</name>
    <name type="synonym">Musa ensete</name>
    <dbReference type="NCBI Taxonomy" id="4639"/>
    <lineage>
        <taxon>Eukaryota</taxon>
        <taxon>Viridiplantae</taxon>
        <taxon>Streptophyta</taxon>
        <taxon>Embryophyta</taxon>
        <taxon>Tracheophyta</taxon>
        <taxon>Spermatophyta</taxon>
        <taxon>Magnoliopsida</taxon>
        <taxon>Liliopsida</taxon>
        <taxon>Zingiberales</taxon>
        <taxon>Musaceae</taxon>
        <taxon>Ensete</taxon>
    </lineage>
</organism>
<gene>
    <name evidence="3" type="ORF">OPV22_031359</name>
</gene>
<evidence type="ECO:0000256" key="2">
    <source>
        <dbReference type="SAM" id="MobiDB-lite"/>
    </source>
</evidence>
<reference evidence="3 4" key="1">
    <citation type="submission" date="2022-12" db="EMBL/GenBank/DDBJ databases">
        <title>Chromosome-scale assembly of the Ensete ventricosum genome.</title>
        <authorList>
            <person name="Dussert Y."/>
            <person name="Stocks J."/>
            <person name="Wendawek A."/>
            <person name="Woldeyes F."/>
            <person name="Nichols R.A."/>
            <person name="Borrell J.S."/>
        </authorList>
    </citation>
    <scope>NUCLEOTIDE SEQUENCE [LARGE SCALE GENOMIC DNA]</scope>
    <source>
        <strain evidence="4">cv. Maze</strain>
        <tissue evidence="3">Seeds</tissue>
    </source>
</reference>
<sequence>MLDRSDSDSSPKSLSGDSSSGSEEVKPIRRAGGSRRFADPGSPSNAQQSSDEGGSSDGVLVELPGNRDLDSRGSPGEPDSGILVNIDGSMQESTDDSGREDTFEDASDQLGTSGARSLRLEESMAVIEIGESSPGILGANEPTSFQPRLEDVVAECQKYKEEREVFGKEVVSLWRRLQDIYDHRSLLAAAKNDESVSLPRLKTSGGEDRAMSSPTPLHLMLNECSKFLVDLESTLDERINSDGIIRELRAVLNEKDQEIEDLNVKASESSVYHDVIFSYLGSLRKTWSKSMEDSTNLVIRRLLSSLESVVGEAHVSIKDSPTDDISLVEQKALMLIEKHSQFLSEIHLLQQCLAEVGPAFAASGEDELGNIFSFAREKLFESKRNEGYLQEEMNRLEEENRRLVEQLEKTKESLEAAQVEKNKTKAELEQSENKLVTTREKLSIAVTKGKSLVQHRDSLKQSLAEKTGELEKCMQELQQKSEALQATEVNLEELKQLLYDRTSELEKCLEELQHKTNEFETVKAIIEDLNATNNLVSSLQESLAQRDKFLQEIEEITLARNSLQEVLSMETIDRVRWFVNQKTAADIIILENKKIRDAISSIELPEDVSPRELDYQINWLLIAFTHAKDDNSKLRDQIGGFQLAMVSHETEMSEARKEIACLESYLLEEKSAKEILHNEHEDLKCKYEEMIQKLSTLSSDKDQLMNVLLELSESTLDDHLSVDASSIAEKCMIKVSEKMKSSLAEIERYERMQSTLYLTAQELKLCEGILEAEMIDRSAMVKLSEELTKLLNEAFVLKNEKDSIQKQLDLAEEKNSMLREKLSMAVKKGKGLMQERDHLKFSVQEKEIEIENRTHELQLKESTINEYQEKIKNLSAKVQHIEKLEADVVSLKDEREQSQQILHERGAILNNLVSSIGKIVVPSVEVLEGPLEKVNLIAEYIQQTEVAKSHALEELHKAKNEASLQASRLSEAFATIKSLEDELSKAEKHTTFTVEEKNVIQFDKVSIEHEFEKLKEESSSHASKLSEAYATIKSLEHALQEAEKDIVRLNTDMNELEAKSEQEIIELNAKLIQCREELAGTREIIENHSAELNNQLGYLQMFIKDESLFSRMAEKFSKSIEGLRTMNNLIQNMRNHFSSTGLCVHPSMQHDPAFRELPSLPKFEDFTDNRAIQLEASTADNEDISSLAKIVGRLHARAEILGNNFEVFCKILDEHIAGILQAMQATRDEFVHVLEHSESLKLDVHKLEVHNKVQEAKLVSLQKGLMTLFPACIDAMRKLNQCSDSSDTMSSLDKEAFSVGLEEEDTECYAKAADSLLLAAKRIKNQYQQLSNSEKVWLTSTDDMKNKLEEAESIAKTAIQEQMIDQERISTLERDLEALRELCHDMKIKVENYQAKEDMLRDKEQELLMMQNALDREIGGEELFKSQMNALMDKVNKLEVPFIETETHNPEVKYSGPVEKLFFIVDKVIDMQKKMDILTYEKEDMQLMLASHVREIEYLKRSAETIDIKYQELESQKNELLETTGDLEKIVKRLGGYDPLQDKKPLSAKLLLAVLERLITASRSESEKLKSKAQELGAKLQAKDNLIGELSEKLRTLEDSIHTQSVQQDITKERTVFEATHTTLEPEISETEDVGLLSKNISPVATAAQLRPMRKGSNDHLILNIDSGPDHSIAAQEIDAKGHVFKSLNTSGLIPKQGKLIADRIDGVWVSGGQLLMRRPGARLSIMVYMFFLHLWLLGTIL</sequence>
<dbReference type="PANTHER" id="PTHR43939">
    <property type="entry name" value="COILED-COIL DOMAIN-CONTAINING PROTEIN 158"/>
    <property type="match status" value="1"/>
</dbReference>
<feature type="coiled-coil region" evidence="1">
    <location>
        <begin position="1496"/>
        <end position="1530"/>
    </location>
</feature>
<dbReference type="EMBL" id="JAQQAF010000009">
    <property type="protein sequence ID" value="KAJ8458433.1"/>
    <property type="molecule type" value="Genomic_DNA"/>
</dbReference>
<keyword evidence="4" id="KW-1185">Reference proteome</keyword>
<evidence type="ECO:0000313" key="3">
    <source>
        <dbReference type="EMBL" id="KAJ8458433.1"/>
    </source>
</evidence>
<name>A0AAV8PV60_ENSVE</name>
<feature type="coiled-coil region" evidence="1">
    <location>
        <begin position="386"/>
        <end position="497"/>
    </location>
</feature>
<feature type="coiled-coil region" evidence="1">
    <location>
        <begin position="1313"/>
        <end position="1413"/>
    </location>
</feature>
<evidence type="ECO:0000313" key="4">
    <source>
        <dbReference type="Proteomes" id="UP001222027"/>
    </source>
</evidence>
<comment type="caution">
    <text evidence="3">The sequence shown here is derived from an EMBL/GenBank/DDBJ whole genome shotgun (WGS) entry which is preliminary data.</text>
</comment>
<feature type="coiled-coil region" evidence="1">
    <location>
        <begin position="673"/>
        <end position="700"/>
    </location>
</feature>